<proteinExistence type="predicted"/>
<keyword evidence="1" id="KW-0175">Coiled coil</keyword>
<evidence type="ECO:0000259" key="2">
    <source>
        <dbReference type="Pfam" id="PF04326"/>
    </source>
</evidence>
<organism evidence="3 4">
    <name type="scientific">Marinobacterium zhoushanense</name>
    <dbReference type="NCBI Taxonomy" id="1679163"/>
    <lineage>
        <taxon>Bacteria</taxon>
        <taxon>Pseudomonadati</taxon>
        <taxon>Pseudomonadota</taxon>
        <taxon>Gammaproteobacteria</taxon>
        <taxon>Oceanospirillales</taxon>
        <taxon>Oceanospirillaceae</taxon>
        <taxon>Marinobacterium</taxon>
    </lineage>
</organism>
<evidence type="ECO:0000256" key="1">
    <source>
        <dbReference type="SAM" id="Coils"/>
    </source>
</evidence>
<dbReference type="RefSeq" id="WP_188748190.1">
    <property type="nucleotide sequence ID" value="NZ_BMIJ01000004.1"/>
</dbReference>
<dbReference type="EMBL" id="BMIJ01000004">
    <property type="protein sequence ID" value="GGB95474.1"/>
    <property type="molecule type" value="Genomic_DNA"/>
</dbReference>
<comment type="caution">
    <text evidence="3">The sequence shown here is derived from an EMBL/GenBank/DDBJ whole genome shotgun (WGS) entry which is preliminary data.</text>
</comment>
<gene>
    <name evidence="3" type="ORF">GCM10011352_21960</name>
</gene>
<dbReference type="PANTHER" id="PTHR30595:SF6">
    <property type="entry name" value="SCHLAFEN ALBA-2 DOMAIN-CONTAINING PROTEIN"/>
    <property type="match status" value="1"/>
</dbReference>
<feature type="coiled-coil region" evidence="1">
    <location>
        <begin position="188"/>
        <end position="233"/>
    </location>
</feature>
<protein>
    <recommendedName>
        <fullName evidence="2">Schlafen AlbA-2 domain-containing protein</fullName>
    </recommendedName>
</protein>
<dbReference type="Pfam" id="PF04326">
    <property type="entry name" value="SLFN_AlbA_2"/>
    <property type="match status" value="1"/>
</dbReference>
<dbReference type="Proteomes" id="UP000629025">
    <property type="component" value="Unassembled WGS sequence"/>
</dbReference>
<keyword evidence="4" id="KW-1185">Reference proteome</keyword>
<accession>A0ABQ1KFU7</accession>
<reference evidence="4" key="1">
    <citation type="journal article" date="2019" name="Int. J. Syst. Evol. Microbiol.">
        <title>The Global Catalogue of Microorganisms (GCM) 10K type strain sequencing project: providing services to taxonomists for standard genome sequencing and annotation.</title>
        <authorList>
            <consortium name="The Broad Institute Genomics Platform"/>
            <consortium name="The Broad Institute Genome Sequencing Center for Infectious Disease"/>
            <person name="Wu L."/>
            <person name="Ma J."/>
        </authorList>
    </citation>
    <scope>NUCLEOTIDE SEQUENCE [LARGE SCALE GENOMIC DNA]</scope>
    <source>
        <strain evidence="4">CGMCC 1.15341</strain>
    </source>
</reference>
<evidence type="ECO:0000313" key="4">
    <source>
        <dbReference type="Proteomes" id="UP000629025"/>
    </source>
</evidence>
<dbReference type="InterPro" id="IPR038461">
    <property type="entry name" value="Schlafen_AlbA_2_dom_sf"/>
</dbReference>
<sequence length="278" mass="31578">MKREFRRLSRRTQQLLAAPEGVNVDFKREVQAVRSADLVAFANAPLGGTLLIGIDEYTSPDGVQRGRVVGCDVDDRARLLLVNKATECIPNIELKIYTENLSKSHPILRIEIPSGHLKPYCTHGGEYRIRTDGRNRALLPEELLAIYMDREGEQFLSRFRDAVFQLEHQVEGVNYSLSKGILAVSQHLEDLDDQLRHTLHRIEQLTDSNKKRSRNLLQALRESQRSIVQLEEVVTPRVDSLSSSLLEDIEHKLGMLLDLIDTESDLPDSIQNGEGHRQ</sequence>
<evidence type="ECO:0000313" key="3">
    <source>
        <dbReference type="EMBL" id="GGB95474.1"/>
    </source>
</evidence>
<feature type="domain" description="Schlafen AlbA-2" evidence="2">
    <location>
        <begin position="20"/>
        <end position="137"/>
    </location>
</feature>
<dbReference type="PANTHER" id="PTHR30595">
    <property type="entry name" value="GLPR-RELATED TRANSCRIPTIONAL REPRESSOR"/>
    <property type="match status" value="1"/>
</dbReference>
<name>A0ABQ1KFU7_9GAMM</name>
<dbReference type="InterPro" id="IPR007421">
    <property type="entry name" value="Schlafen_AlbA_2_dom"/>
</dbReference>
<dbReference type="Gene3D" id="3.30.950.30">
    <property type="entry name" value="Schlafen, AAA domain"/>
    <property type="match status" value="1"/>
</dbReference>